<dbReference type="EMBL" id="CP001154">
    <property type="protein sequence ID" value="ACO74552.1"/>
    <property type="molecule type" value="Genomic_DNA"/>
</dbReference>
<dbReference type="STRING" id="557598.LHK_01564"/>
<reference evidence="2 3" key="1">
    <citation type="journal article" date="2009" name="PLoS Genet.">
        <title>The complete genome and proteome of Laribacter hongkongensis reveal potential mechanisms for adaptations to different temperatures and habitats.</title>
        <authorList>
            <person name="Woo P.C."/>
            <person name="Lau S.K."/>
            <person name="Tse H."/>
            <person name="Teng J.L."/>
            <person name="Curreem S.O."/>
            <person name="Tsang A.K."/>
            <person name="Fan R.Y."/>
            <person name="Wong G.K."/>
            <person name="Huang Y."/>
            <person name="Loman N.J."/>
            <person name="Snyder L.A."/>
            <person name="Cai J.J."/>
            <person name="Huang J.D."/>
            <person name="Mak W."/>
            <person name="Pallen M.J."/>
            <person name="Lok S."/>
            <person name="Yuen K.Y."/>
        </authorList>
    </citation>
    <scope>NUCLEOTIDE SEQUENCE [LARGE SCALE GENOMIC DNA]</scope>
    <source>
        <strain evidence="2 3">HLHK9</strain>
    </source>
</reference>
<keyword evidence="1" id="KW-1133">Transmembrane helix</keyword>
<keyword evidence="1" id="KW-0812">Transmembrane</keyword>
<dbReference type="KEGG" id="lhk:LHK_01564"/>
<proteinExistence type="predicted"/>
<accession>C1D7W2</accession>
<dbReference type="AlphaFoldDB" id="C1D7W2"/>
<sequence>MKSFVSYGFLLESIDKQIISPAQGKPKPTQLDLSRISAAAALAAAFLQVGALIFSTATKFASNFYLHLFFLALSLLFLSFLWFLFKRSRENIADSSKVRHQGNCWKFSILLLFWVVIGIVPSLPFFLVYRGPDDWTAWLSLGMWLFWVGLSNGMWGFEKQKVKWWLVGCIGLSSLYVFVFFISNPSFISVSAVRFLGLGSVENVRMVVNKNGCRAISLLAGEKSCHTKENAELFVTKKVTLQSRIGSQYLIEVRSVSGEMLRVVLDKKDVISWASSPLKQSRNEDGGR</sequence>
<evidence type="ECO:0000313" key="2">
    <source>
        <dbReference type="EMBL" id="ACO74552.1"/>
    </source>
</evidence>
<dbReference type="HOGENOM" id="CLU_965735_0_0_4"/>
<feature type="transmembrane region" description="Helical" evidence="1">
    <location>
        <begin position="164"/>
        <end position="182"/>
    </location>
</feature>
<keyword evidence="3" id="KW-1185">Reference proteome</keyword>
<protein>
    <submittedName>
        <fullName evidence="2">Uncharacterized protein</fullName>
    </submittedName>
</protein>
<feature type="transmembrane region" description="Helical" evidence="1">
    <location>
        <begin position="105"/>
        <end position="129"/>
    </location>
</feature>
<gene>
    <name evidence="2" type="ordered locus">LHK_01564</name>
</gene>
<name>C1D7W2_LARHH</name>
<evidence type="ECO:0000256" key="1">
    <source>
        <dbReference type="SAM" id="Phobius"/>
    </source>
</evidence>
<dbReference type="Proteomes" id="UP000002010">
    <property type="component" value="Chromosome"/>
</dbReference>
<organism evidence="2 3">
    <name type="scientific">Laribacter hongkongensis (strain HLHK9)</name>
    <dbReference type="NCBI Taxonomy" id="557598"/>
    <lineage>
        <taxon>Bacteria</taxon>
        <taxon>Pseudomonadati</taxon>
        <taxon>Pseudomonadota</taxon>
        <taxon>Betaproteobacteria</taxon>
        <taxon>Neisseriales</taxon>
        <taxon>Aquaspirillaceae</taxon>
        <taxon>Laribacter</taxon>
    </lineage>
</organism>
<feature type="transmembrane region" description="Helical" evidence="1">
    <location>
        <begin position="36"/>
        <end position="58"/>
    </location>
</feature>
<keyword evidence="1" id="KW-0472">Membrane</keyword>
<evidence type="ECO:0000313" key="3">
    <source>
        <dbReference type="Proteomes" id="UP000002010"/>
    </source>
</evidence>
<feature type="transmembrane region" description="Helical" evidence="1">
    <location>
        <begin position="135"/>
        <end position="157"/>
    </location>
</feature>
<feature type="transmembrane region" description="Helical" evidence="1">
    <location>
        <begin position="64"/>
        <end position="85"/>
    </location>
</feature>